<dbReference type="GO" id="GO:0043495">
    <property type="term" value="F:protein-membrane adaptor activity"/>
    <property type="evidence" value="ECO:0007669"/>
    <property type="project" value="InterPro"/>
</dbReference>
<dbReference type="EMBL" id="SMMG02000003">
    <property type="protein sequence ID" value="KAA3481618.1"/>
    <property type="molecule type" value="Genomic_DNA"/>
</dbReference>
<sequence length="137" mass="15131">MLKEDGGIKAMLGMVRSGNNDVVAQVARGLANFAKCESRAMVQGHRKGRSLLMEDCALEWLIDNCNTTSASTRRHIELALSHLAQNEDNAGDFISSGALQELQRISNESSREDIRNLAKKMLKSNPVFQGEMRLGQQ</sequence>
<reference evidence="3" key="1">
    <citation type="submission" date="2019-08" db="EMBL/GenBank/DDBJ databases">
        <authorList>
            <person name="Liu F."/>
        </authorList>
    </citation>
    <scope>NUCLEOTIDE SEQUENCE [LARGE SCALE GENOMIC DNA]</scope>
    <source>
        <strain evidence="3">PA1801</strain>
        <tissue evidence="3">Leaf</tissue>
    </source>
</reference>
<evidence type="ECO:0000256" key="2">
    <source>
        <dbReference type="ARBA" id="ARBA00022737"/>
    </source>
</evidence>
<keyword evidence="2" id="KW-0677">Repeat</keyword>
<name>A0A5B6WK42_9ROSI</name>
<dbReference type="PANTHER" id="PTHR47249">
    <property type="entry name" value="VACUOLAR PROTEIN 8"/>
    <property type="match status" value="1"/>
</dbReference>
<dbReference type="AlphaFoldDB" id="A0A5B6WK42"/>
<comment type="similarity">
    <text evidence="1">Belongs to the beta-catenin family.</text>
</comment>
<dbReference type="PANTHER" id="PTHR47249:SF1">
    <property type="entry name" value="VACUOLAR PROTEIN 8"/>
    <property type="match status" value="1"/>
</dbReference>
<dbReference type="InterPro" id="IPR016024">
    <property type="entry name" value="ARM-type_fold"/>
</dbReference>
<evidence type="ECO:0000313" key="3">
    <source>
        <dbReference type="EMBL" id="KAA3481618.1"/>
    </source>
</evidence>
<dbReference type="SUPFAM" id="SSF48371">
    <property type="entry name" value="ARM repeat"/>
    <property type="match status" value="1"/>
</dbReference>
<gene>
    <name evidence="3" type="ORF">EPI10_021975</name>
</gene>
<dbReference type="InterPro" id="IPR045156">
    <property type="entry name" value="Vac8"/>
</dbReference>
<dbReference type="InterPro" id="IPR011989">
    <property type="entry name" value="ARM-like"/>
</dbReference>
<dbReference type="Gene3D" id="1.25.10.10">
    <property type="entry name" value="Leucine-rich Repeat Variant"/>
    <property type="match status" value="1"/>
</dbReference>
<proteinExistence type="inferred from homology"/>
<keyword evidence="4" id="KW-1185">Reference proteome</keyword>
<protein>
    <submittedName>
        <fullName evidence="3">Armadillo repeat-containing kinesin-like protein 1</fullName>
    </submittedName>
</protein>
<accession>A0A5B6WK42</accession>
<evidence type="ECO:0000256" key="1">
    <source>
        <dbReference type="ARBA" id="ARBA00005462"/>
    </source>
</evidence>
<comment type="caution">
    <text evidence="3">The sequence shown here is derived from an EMBL/GenBank/DDBJ whole genome shotgun (WGS) entry which is preliminary data.</text>
</comment>
<organism evidence="3 4">
    <name type="scientific">Gossypium australe</name>
    <dbReference type="NCBI Taxonomy" id="47621"/>
    <lineage>
        <taxon>Eukaryota</taxon>
        <taxon>Viridiplantae</taxon>
        <taxon>Streptophyta</taxon>
        <taxon>Embryophyta</taxon>
        <taxon>Tracheophyta</taxon>
        <taxon>Spermatophyta</taxon>
        <taxon>Magnoliopsida</taxon>
        <taxon>eudicotyledons</taxon>
        <taxon>Gunneridae</taxon>
        <taxon>Pentapetalae</taxon>
        <taxon>rosids</taxon>
        <taxon>malvids</taxon>
        <taxon>Malvales</taxon>
        <taxon>Malvaceae</taxon>
        <taxon>Malvoideae</taxon>
        <taxon>Gossypium</taxon>
    </lineage>
</organism>
<dbReference type="OrthoDB" id="3176171at2759"/>
<evidence type="ECO:0000313" key="4">
    <source>
        <dbReference type="Proteomes" id="UP000325315"/>
    </source>
</evidence>
<dbReference type="Proteomes" id="UP000325315">
    <property type="component" value="Unassembled WGS sequence"/>
</dbReference>
<dbReference type="GO" id="GO:0071562">
    <property type="term" value="P:nucleus-vacuole junction assembly"/>
    <property type="evidence" value="ECO:0007669"/>
    <property type="project" value="InterPro"/>
</dbReference>